<gene>
    <name evidence="9" type="ORF">J2I48_10665</name>
</gene>
<dbReference type="InterPro" id="IPR036736">
    <property type="entry name" value="ACP-like_sf"/>
</dbReference>
<evidence type="ECO:0000256" key="1">
    <source>
        <dbReference type="ARBA" id="ARBA00006432"/>
    </source>
</evidence>
<dbReference type="CDD" id="cd05931">
    <property type="entry name" value="FAAL"/>
    <property type="match status" value="1"/>
</dbReference>
<dbReference type="InterPro" id="IPR036661">
    <property type="entry name" value="Luciferase-like_sf"/>
</dbReference>
<keyword evidence="10" id="KW-1185">Reference proteome</keyword>
<dbReference type="InterPro" id="IPR045851">
    <property type="entry name" value="AMP-bd_C_sf"/>
</dbReference>
<dbReference type="InterPro" id="IPR042099">
    <property type="entry name" value="ANL_N_sf"/>
</dbReference>
<organism evidence="9 10">
    <name type="scientific">Fibrella aquatilis</name>
    <dbReference type="NCBI Taxonomy" id="2817059"/>
    <lineage>
        <taxon>Bacteria</taxon>
        <taxon>Pseudomonadati</taxon>
        <taxon>Bacteroidota</taxon>
        <taxon>Cytophagia</taxon>
        <taxon>Cytophagales</taxon>
        <taxon>Spirosomataceae</taxon>
        <taxon>Fibrella</taxon>
    </lineage>
</organism>
<feature type="region of interest" description="Disordered" evidence="7">
    <location>
        <begin position="914"/>
        <end position="948"/>
    </location>
</feature>
<dbReference type="Pfam" id="PF00296">
    <property type="entry name" value="Bac_luciferase"/>
    <property type="match status" value="1"/>
</dbReference>
<protein>
    <submittedName>
        <fullName evidence="9">LLM class flavin-dependent oxidoreductase</fullName>
    </submittedName>
</protein>
<dbReference type="PROSITE" id="PS00455">
    <property type="entry name" value="AMP_BINDING"/>
    <property type="match status" value="1"/>
</dbReference>
<dbReference type="RefSeq" id="WP_207335431.1">
    <property type="nucleotide sequence ID" value="NZ_JAFMYU010000007.1"/>
</dbReference>
<feature type="compositionally biased region" description="Polar residues" evidence="7">
    <location>
        <begin position="914"/>
        <end position="929"/>
    </location>
</feature>
<dbReference type="InterPro" id="IPR024011">
    <property type="entry name" value="Biosynth_lucif-like_mOase_dom"/>
</dbReference>
<dbReference type="InterPro" id="IPR011251">
    <property type="entry name" value="Luciferase-like_dom"/>
</dbReference>
<dbReference type="InterPro" id="IPR025110">
    <property type="entry name" value="AMP-bd_C"/>
</dbReference>
<evidence type="ECO:0000256" key="4">
    <source>
        <dbReference type="ARBA" id="ARBA00022598"/>
    </source>
</evidence>
<sequence length="1066" mass="116657">MHTQTLVDILERHAAEQPDRAAYIYLADGEREEGTLTYGQLAIKAKAVAVELLTHCQPGDRAMLLYGSGLEFLTSFFGCLYAGVIAVPAYPPKKNSSVARIELISKDAKATVALTTDQVRRDIERHFELSATLKGVPLLATDLITSDGAVLWIAPMLTTDSLAFLQYTSGSTGNPKGVMVGHDNLLDNLRSMSARMNYSPQCCMVTWLPVFHDMGLIYAILIPLYNGFPCYVMAPTAFIAKPVRWLQALSTYRATHSAAPNFAYELCLAKPQELTGIDLSNFQAMVNGAEPVRGSTLRSFLDIVGPYGFSQRAMCPAYGLAEATLAVSSQNGDHDLLELTLDAAALEQNKVMPGRSTGKTTKLMGCGKLLDGLTVVIVDPNTQQCCVPHQVGEIWVAGGSVAKGYWQNPVATADTFGAYIYNTTDGPYLRTGDLGFFADGELFVTGRLKDMLVIRGVNHYPQDIELTVENSHEALRKGHCIAFSVDVADEERLVVACELNRHFLQNTPEQAIYDQVREAVGLHHALDVHAIVLLKTMSIPKTSSGKIQRQDCRRRFLLGTLTVVASSVPAPVNRTLDFSLLYFSSNEATFANDKYRLVVEGAQFADTHDFKAVWLPERHFHAFGGLYPDPCVLAAALATVTSRIRLRAGSVVLPLHDPIRVAESWSVVDNLSKGRVDLAFAQGWNPADFVLAPDDFARRRDVLFARLATVQQLWRGKAIHRPDGQGKAVSVALFPLPYQPDLPVWITCSGGEAMFVKAGEAGANVLTALLFQSPEALAQKIAAYRQARERSGHGAASGKVTLMLHTFVHPDPAYVRQQVTEPFMNYLRSSVDLWQHEFGGLNTLSAPEREQMLTYAFERYMTTTALFGTPDSCRHLLDQLHAAGVDEIAALIDFGIDAQTVLDNLVHLDALRQQFQPSHEPTTTRGQNTPERDGQTTRYQQQTAPAVPNPPALPTILDRVVAPVPPALPTELIRRAVRKKVIACVAGALHLLPEQIPAAKSFYSIGVDSLRAVAIISALNEAANVNLAPSVLFEAPTVDRLTDYLLTNHLAELSLVVGQWSVVVRQ</sequence>
<dbReference type="FunFam" id="3.40.50.12780:FF:000013">
    <property type="entry name" value="Long-chain-fatty-acid--AMP ligase FadD32"/>
    <property type="match status" value="1"/>
</dbReference>
<comment type="caution">
    <text evidence="9">The sequence shown here is derived from an EMBL/GenBank/DDBJ whole genome shotgun (WGS) entry which is preliminary data.</text>
</comment>
<dbReference type="EMBL" id="JAFMYU010000007">
    <property type="protein sequence ID" value="MBO0931459.1"/>
    <property type="molecule type" value="Genomic_DNA"/>
</dbReference>
<dbReference type="Pfam" id="PF00501">
    <property type="entry name" value="AMP-binding"/>
    <property type="match status" value="1"/>
</dbReference>
<dbReference type="InterPro" id="IPR000873">
    <property type="entry name" value="AMP-dep_synth/lig_dom"/>
</dbReference>
<dbReference type="InterPro" id="IPR009081">
    <property type="entry name" value="PP-bd_ACP"/>
</dbReference>
<dbReference type="GO" id="GO:0016705">
    <property type="term" value="F:oxidoreductase activity, acting on paired donors, with incorporation or reduction of molecular oxygen"/>
    <property type="evidence" value="ECO:0007669"/>
    <property type="project" value="InterPro"/>
</dbReference>
<dbReference type="Pfam" id="PF00550">
    <property type="entry name" value="PP-binding"/>
    <property type="match status" value="1"/>
</dbReference>
<evidence type="ECO:0000259" key="8">
    <source>
        <dbReference type="PROSITE" id="PS50075"/>
    </source>
</evidence>
<dbReference type="GO" id="GO:0016874">
    <property type="term" value="F:ligase activity"/>
    <property type="evidence" value="ECO:0007669"/>
    <property type="project" value="UniProtKB-KW"/>
</dbReference>
<evidence type="ECO:0000256" key="6">
    <source>
        <dbReference type="ARBA" id="ARBA00023098"/>
    </source>
</evidence>
<dbReference type="Gene3D" id="3.30.300.30">
    <property type="match status" value="1"/>
</dbReference>
<dbReference type="InterPro" id="IPR020806">
    <property type="entry name" value="PKS_PP-bd"/>
</dbReference>
<evidence type="ECO:0000256" key="5">
    <source>
        <dbReference type="ARBA" id="ARBA00022832"/>
    </source>
</evidence>
<dbReference type="SUPFAM" id="SSF47336">
    <property type="entry name" value="ACP-like"/>
    <property type="match status" value="1"/>
</dbReference>
<name>A0A939G3M4_9BACT</name>
<dbReference type="InterPro" id="IPR020845">
    <property type="entry name" value="AMP-binding_CS"/>
</dbReference>
<dbReference type="InterPro" id="IPR040097">
    <property type="entry name" value="FAAL/FAAC"/>
</dbReference>
<dbReference type="AlphaFoldDB" id="A0A939G3M4"/>
<dbReference type="GO" id="GO:0005886">
    <property type="term" value="C:plasma membrane"/>
    <property type="evidence" value="ECO:0007669"/>
    <property type="project" value="TreeGrafter"/>
</dbReference>
<keyword evidence="5" id="KW-0276">Fatty acid metabolism</keyword>
<feature type="domain" description="Carrier" evidence="8">
    <location>
        <begin position="975"/>
        <end position="1049"/>
    </location>
</feature>
<dbReference type="Pfam" id="PF23024">
    <property type="entry name" value="AMP-dom_DIP2-like"/>
    <property type="match status" value="1"/>
</dbReference>
<dbReference type="NCBIfam" id="TIGR04020">
    <property type="entry name" value="seco_metab_LLM"/>
    <property type="match status" value="1"/>
</dbReference>
<dbReference type="GO" id="GO:0070566">
    <property type="term" value="F:adenylyltransferase activity"/>
    <property type="evidence" value="ECO:0007669"/>
    <property type="project" value="TreeGrafter"/>
</dbReference>
<dbReference type="SUPFAM" id="SSF51679">
    <property type="entry name" value="Bacterial luciferase-like"/>
    <property type="match status" value="1"/>
</dbReference>
<dbReference type="Gene3D" id="3.20.20.30">
    <property type="entry name" value="Luciferase-like domain"/>
    <property type="match status" value="1"/>
</dbReference>
<dbReference type="Proteomes" id="UP000664795">
    <property type="component" value="Unassembled WGS sequence"/>
</dbReference>
<evidence type="ECO:0000313" key="9">
    <source>
        <dbReference type="EMBL" id="MBO0931459.1"/>
    </source>
</evidence>
<comment type="similarity">
    <text evidence="1">Belongs to the ATP-dependent AMP-binding enzyme family.</text>
</comment>
<dbReference type="PROSITE" id="PS50075">
    <property type="entry name" value="CARRIER"/>
    <property type="match status" value="1"/>
</dbReference>
<dbReference type="PROSITE" id="PS00012">
    <property type="entry name" value="PHOSPHOPANTETHEINE"/>
    <property type="match status" value="1"/>
</dbReference>
<dbReference type="GO" id="GO:0006633">
    <property type="term" value="P:fatty acid biosynthetic process"/>
    <property type="evidence" value="ECO:0007669"/>
    <property type="project" value="TreeGrafter"/>
</dbReference>
<keyword evidence="6" id="KW-0443">Lipid metabolism</keyword>
<dbReference type="Gene3D" id="1.10.1200.10">
    <property type="entry name" value="ACP-like"/>
    <property type="match status" value="1"/>
</dbReference>
<keyword evidence="2" id="KW-0596">Phosphopantetheine</keyword>
<dbReference type="GO" id="GO:0031177">
    <property type="term" value="F:phosphopantetheine binding"/>
    <property type="evidence" value="ECO:0007669"/>
    <property type="project" value="InterPro"/>
</dbReference>
<dbReference type="Gene3D" id="3.40.50.12780">
    <property type="entry name" value="N-terminal domain of ligase-like"/>
    <property type="match status" value="1"/>
</dbReference>
<keyword evidence="4" id="KW-0436">Ligase</keyword>
<keyword evidence="3" id="KW-0597">Phosphoprotein</keyword>
<dbReference type="InterPro" id="IPR006162">
    <property type="entry name" value="Ppantetheine_attach_site"/>
</dbReference>
<dbReference type="SUPFAM" id="SSF56801">
    <property type="entry name" value="Acetyl-CoA synthetase-like"/>
    <property type="match status" value="1"/>
</dbReference>
<dbReference type="PANTHER" id="PTHR22754">
    <property type="entry name" value="DISCO-INTERACTING PROTEIN 2 DIP2 -RELATED"/>
    <property type="match status" value="1"/>
</dbReference>
<proteinExistence type="inferred from homology"/>
<evidence type="ECO:0000256" key="3">
    <source>
        <dbReference type="ARBA" id="ARBA00022553"/>
    </source>
</evidence>
<reference evidence="9 10" key="1">
    <citation type="submission" date="2021-03" db="EMBL/GenBank/DDBJ databases">
        <title>Fibrella sp. HMF5036 genome sequencing and assembly.</title>
        <authorList>
            <person name="Kang H."/>
            <person name="Kim H."/>
            <person name="Bae S."/>
            <person name="Joh K."/>
        </authorList>
    </citation>
    <scope>NUCLEOTIDE SEQUENCE [LARGE SCALE GENOMIC DNA]</scope>
    <source>
        <strain evidence="9 10">HMF5036</strain>
    </source>
</reference>
<evidence type="ECO:0000256" key="7">
    <source>
        <dbReference type="SAM" id="MobiDB-lite"/>
    </source>
</evidence>
<evidence type="ECO:0000313" key="10">
    <source>
        <dbReference type="Proteomes" id="UP000664795"/>
    </source>
</evidence>
<dbReference type="PANTHER" id="PTHR22754:SF32">
    <property type="entry name" value="DISCO-INTERACTING PROTEIN 2"/>
    <property type="match status" value="1"/>
</dbReference>
<dbReference type="SMART" id="SM00823">
    <property type="entry name" value="PKS_PP"/>
    <property type="match status" value="1"/>
</dbReference>
<accession>A0A939G3M4</accession>
<dbReference type="GO" id="GO:0071766">
    <property type="term" value="P:Actinobacterium-type cell wall biogenesis"/>
    <property type="evidence" value="ECO:0007669"/>
    <property type="project" value="UniProtKB-ARBA"/>
</dbReference>
<evidence type="ECO:0000256" key="2">
    <source>
        <dbReference type="ARBA" id="ARBA00022450"/>
    </source>
</evidence>
<dbReference type="SMART" id="SM01294">
    <property type="entry name" value="PKS_PP_betabranch"/>
    <property type="match status" value="1"/>
</dbReference>